<evidence type="ECO:0000256" key="1">
    <source>
        <dbReference type="ARBA" id="ARBA00010702"/>
    </source>
</evidence>
<proteinExistence type="inferred from homology"/>
<dbReference type="InterPro" id="IPR036705">
    <property type="entry name" value="Ribosyl_crysJ1_sf"/>
</dbReference>
<dbReference type="EMBL" id="BAAANK010000010">
    <property type="protein sequence ID" value="GAA1844382.1"/>
    <property type="molecule type" value="Genomic_DNA"/>
</dbReference>
<dbReference type="Gene3D" id="1.10.4080.10">
    <property type="entry name" value="ADP-ribosylation/Crystallin J1"/>
    <property type="match status" value="1"/>
</dbReference>
<keyword evidence="2" id="KW-0378">Hydrolase</keyword>
<dbReference type="Proteomes" id="UP001501746">
    <property type="component" value="Unassembled WGS sequence"/>
</dbReference>
<dbReference type="PANTHER" id="PTHR16222:SF24">
    <property type="entry name" value="ADP-RIBOSYLHYDROLASE ARH3"/>
    <property type="match status" value="1"/>
</dbReference>
<dbReference type="PANTHER" id="PTHR16222">
    <property type="entry name" value="ADP-RIBOSYLGLYCOHYDROLASE"/>
    <property type="match status" value="1"/>
</dbReference>
<evidence type="ECO:0000313" key="3">
    <source>
        <dbReference type="EMBL" id="GAA1844382.1"/>
    </source>
</evidence>
<organism evidence="3 4">
    <name type="scientific">Agromyces salentinus</name>
    <dbReference type="NCBI Taxonomy" id="269421"/>
    <lineage>
        <taxon>Bacteria</taxon>
        <taxon>Bacillati</taxon>
        <taxon>Actinomycetota</taxon>
        <taxon>Actinomycetes</taxon>
        <taxon>Micrococcales</taxon>
        <taxon>Microbacteriaceae</taxon>
        <taxon>Agromyces</taxon>
    </lineage>
</organism>
<sequence>MTVGAQPLDPSGYGEAVFDRLAEELQDRQGYRSNVEKWLGMDATGERPRDVVAKRVAGVVEALDRLHDASRVVIEMQDTSIVILVDDARDMLVRFGLRDAELIEIRGGSEWTTVRSPYRFAPASLLYRFGSRRWGARFSAVDEQYPRLPLRRAPNALAYWVIPDDAQSWGLGPRAADPAVAYELAAACLRSPDELLERIRALEADDRRLGLGSRDLLDRTEGCLLGGAVGDALGYPIEFATGDEIVEFAVSPGGFPIGDGSISDDTQLTLFTAEQLAALEVDDERAVRQASHTANRHWYRTQTSSRPDDGGTGLAAEPWLYARRAPGATMMGSIGAVAQQQDADQVVDASNGSKGCGTVMRAAPYGLITRWSPRRAFDAAASAAALTHGHRTASTAAGAMAMIVRLLVVGSLPVDAVRRTIDFLAVAVADGDGDGETIEALRAAYELVLAGGPSRARVQSLGSGWTAEEALAIAVYAFLAFPEPARVVDALVLAVSHDGDSDSTGAICGNLLGAAHGRGALPADLADHVEGRATILRVAEKLAATGMSGGRDASPHADDEGMH</sequence>
<evidence type="ECO:0008006" key="5">
    <source>
        <dbReference type="Google" id="ProtNLM"/>
    </source>
</evidence>
<accession>A0ABP4Z8S6</accession>
<keyword evidence="4" id="KW-1185">Reference proteome</keyword>
<protein>
    <recommendedName>
        <fullName evidence="5">ADP-ribosylglycohydrolase family protein</fullName>
    </recommendedName>
</protein>
<dbReference type="Pfam" id="PF03747">
    <property type="entry name" value="ADP_ribosyl_GH"/>
    <property type="match status" value="1"/>
</dbReference>
<comment type="caution">
    <text evidence="3">The sequence shown here is derived from an EMBL/GenBank/DDBJ whole genome shotgun (WGS) entry which is preliminary data.</text>
</comment>
<evidence type="ECO:0000256" key="2">
    <source>
        <dbReference type="ARBA" id="ARBA00022801"/>
    </source>
</evidence>
<comment type="similarity">
    <text evidence="1">Belongs to the ADP-ribosylglycohydrolase family.</text>
</comment>
<reference evidence="4" key="1">
    <citation type="journal article" date="2019" name="Int. J. Syst. Evol. Microbiol.">
        <title>The Global Catalogue of Microorganisms (GCM) 10K type strain sequencing project: providing services to taxonomists for standard genome sequencing and annotation.</title>
        <authorList>
            <consortium name="The Broad Institute Genomics Platform"/>
            <consortium name="The Broad Institute Genome Sequencing Center for Infectious Disease"/>
            <person name="Wu L."/>
            <person name="Ma J."/>
        </authorList>
    </citation>
    <scope>NUCLEOTIDE SEQUENCE [LARGE SCALE GENOMIC DNA]</scope>
    <source>
        <strain evidence="4">JCM 14323</strain>
    </source>
</reference>
<dbReference type="InterPro" id="IPR005502">
    <property type="entry name" value="Ribosyl_crysJ1"/>
</dbReference>
<dbReference type="RefSeq" id="WP_212275536.1">
    <property type="nucleotide sequence ID" value="NZ_BAAANK010000010.1"/>
</dbReference>
<name>A0ABP4Z8S6_9MICO</name>
<gene>
    <name evidence="3" type="ORF">GCM10009750_33350</name>
</gene>
<dbReference type="SUPFAM" id="SSF101478">
    <property type="entry name" value="ADP-ribosylglycohydrolase"/>
    <property type="match status" value="1"/>
</dbReference>
<evidence type="ECO:0000313" key="4">
    <source>
        <dbReference type="Proteomes" id="UP001501746"/>
    </source>
</evidence>
<dbReference type="InterPro" id="IPR050792">
    <property type="entry name" value="ADP-ribosylglycohydrolase"/>
</dbReference>